<evidence type="ECO:0000313" key="1">
    <source>
        <dbReference type="EMBL" id="TDG37554.1"/>
    </source>
</evidence>
<dbReference type="InterPro" id="IPR029024">
    <property type="entry name" value="TerB-like"/>
</dbReference>
<dbReference type="OrthoDB" id="1040277at2"/>
<proteinExistence type="predicted"/>
<gene>
    <name evidence="1" type="ORF">EZJ43_00205</name>
</gene>
<protein>
    <submittedName>
        <fullName evidence="1">TerB family tellurite resistance protein</fullName>
    </submittedName>
</protein>
<sequence length="171" mass="20002">METITFDKLLLNTAFCCMASDGNIDKKEIALIKSMCENSPLFKEFNFQEEINLLVNEINLRGKEFISSYFNLLDKTSLTEEEELILIAFAIQTIKADDHIEYSEIKFFKNIRHRLQINDENILTVYPDIEQFLEKDIITESFLDKITNQYLETADLPQFELINVDKNSLLD</sequence>
<dbReference type="EMBL" id="SJCY01000001">
    <property type="protein sequence ID" value="TDG37554.1"/>
    <property type="molecule type" value="Genomic_DNA"/>
</dbReference>
<evidence type="ECO:0000313" key="2">
    <source>
        <dbReference type="Proteomes" id="UP000295668"/>
    </source>
</evidence>
<dbReference type="AlphaFoldDB" id="A0A4R5MP56"/>
<dbReference type="RefSeq" id="WP_133260643.1">
    <property type="nucleotide sequence ID" value="NZ_SJCY01000001.1"/>
</dbReference>
<accession>A0A4R5MP56</accession>
<keyword evidence="2" id="KW-1185">Reference proteome</keyword>
<comment type="caution">
    <text evidence="1">The sequence shown here is derived from an EMBL/GenBank/DDBJ whole genome shotgun (WGS) entry which is preliminary data.</text>
</comment>
<reference evidence="1 2" key="1">
    <citation type="submission" date="2019-02" db="EMBL/GenBank/DDBJ databases">
        <title>Pedobacter sp. nov., a novel speices isolated from soil of pinguins habitat in Antarcitica.</title>
        <authorList>
            <person name="He R.-H."/>
        </authorList>
    </citation>
    <scope>NUCLEOTIDE SEQUENCE [LARGE SCALE GENOMIC DNA]</scope>
    <source>
        <strain evidence="1 2">E01020</strain>
    </source>
</reference>
<dbReference type="SUPFAM" id="SSF158682">
    <property type="entry name" value="TerB-like"/>
    <property type="match status" value="1"/>
</dbReference>
<dbReference type="Gene3D" id="1.10.3680.10">
    <property type="entry name" value="TerB-like"/>
    <property type="match status" value="1"/>
</dbReference>
<name>A0A4R5MP56_9SPHI</name>
<dbReference type="Proteomes" id="UP000295668">
    <property type="component" value="Unassembled WGS sequence"/>
</dbReference>
<organism evidence="1 2">
    <name type="scientific">Pedobacter changchengzhani</name>
    <dbReference type="NCBI Taxonomy" id="2529274"/>
    <lineage>
        <taxon>Bacteria</taxon>
        <taxon>Pseudomonadati</taxon>
        <taxon>Bacteroidota</taxon>
        <taxon>Sphingobacteriia</taxon>
        <taxon>Sphingobacteriales</taxon>
        <taxon>Sphingobacteriaceae</taxon>
        <taxon>Pedobacter</taxon>
    </lineage>
</organism>
<dbReference type="CDD" id="cd07177">
    <property type="entry name" value="terB_like"/>
    <property type="match status" value="1"/>
</dbReference>